<evidence type="ECO:0000256" key="1">
    <source>
        <dbReference type="SAM" id="Phobius"/>
    </source>
</evidence>
<reference evidence="2 3" key="1">
    <citation type="submission" date="2018-05" db="EMBL/GenBank/DDBJ databases">
        <title>Evolution of GPA BGCs.</title>
        <authorList>
            <person name="Waglechner N."/>
            <person name="Wright G.D."/>
        </authorList>
    </citation>
    <scope>NUCLEOTIDE SEQUENCE [LARGE SCALE GENOMIC DNA]</scope>
    <source>
        <strain evidence="2 3">A82846</strain>
    </source>
</reference>
<keyword evidence="1" id="KW-0812">Transmembrane</keyword>
<feature type="transmembrane region" description="Helical" evidence="1">
    <location>
        <begin position="226"/>
        <end position="247"/>
    </location>
</feature>
<feature type="transmembrane region" description="Helical" evidence="1">
    <location>
        <begin position="16"/>
        <end position="33"/>
    </location>
</feature>
<dbReference type="EMBL" id="QHKI01000026">
    <property type="protein sequence ID" value="RSM81218.1"/>
    <property type="molecule type" value="Genomic_DNA"/>
</dbReference>
<feature type="transmembrane region" description="Helical" evidence="1">
    <location>
        <begin position="182"/>
        <end position="206"/>
    </location>
</feature>
<name>A0A428Z468_KIBAR</name>
<evidence type="ECO:0000313" key="3">
    <source>
        <dbReference type="Proteomes" id="UP000287547"/>
    </source>
</evidence>
<accession>A0A428Z468</accession>
<sequence length="514" mass="53987">MGTWPLVRHNLRRDRLTASVWVLLVPAMVVGTAKQYEEAFPTPQARAEFAAEVKTNTALNAFTGQLHGDGLGNLALWKIGDIALMLVGLMAVLTVIRHTRAEEERGSVELLRVGRFALLTASLVETVGLSILIGLLSAGAMAGFGVAGAGAFGAGIAAVGCVYAAVAALSAQLTERARTANAIAGAVLGVGYILRFVADGSGVLWLRWLSPTGWAHLVQPYGGNRWWVVAVPVGFAILTAATAYWLAAHRDFGAGVVPAKPGRAGGHANLPWRIHRGQLLGWTAAFVIVGLATASVAGGMRDMADRSGTVAQEFFKRYAMTPDADVADAFIWLIILSFGYIAALYPMLAVVRMRTEETTGRAELTLSTGLSRMRWAAGHLAFAGLGVAVMMLAGGLAVGLVYGRLALVLGATASLIPAIWILGAIAVFVLGTLPRLAVACVWTVFVMLNVFGEVLGPVLGIDYWLANQVVPFHHLPKILTGAAFDATPLIVLTAATALIAGAGLVSLKRRDLTA</sequence>
<protein>
    <submittedName>
        <fullName evidence="2">ABC transporter permease</fullName>
    </submittedName>
</protein>
<organism evidence="2 3">
    <name type="scientific">Kibdelosporangium aridum</name>
    <dbReference type="NCBI Taxonomy" id="2030"/>
    <lineage>
        <taxon>Bacteria</taxon>
        <taxon>Bacillati</taxon>
        <taxon>Actinomycetota</taxon>
        <taxon>Actinomycetes</taxon>
        <taxon>Pseudonocardiales</taxon>
        <taxon>Pseudonocardiaceae</taxon>
        <taxon>Kibdelosporangium</taxon>
    </lineage>
</organism>
<feature type="transmembrane region" description="Helical" evidence="1">
    <location>
        <begin position="329"/>
        <end position="351"/>
    </location>
</feature>
<feature type="transmembrane region" description="Helical" evidence="1">
    <location>
        <begin position="144"/>
        <end position="170"/>
    </location>
</feature>
<dbReference type="Proteomes" id="UP000287547">
    <property type="component" value="Unassembled WGS sequence"/>
</dbReference>
<feature type="transmembrane region" description="Helical" evidence="1">
    <location>
        <begin position="380"/>
        <end position="402"/>
    </location>
</feature>
<dbReference type="AlphaFoldDB" id="A0A428Z468"/>
<feature type="transmembrane region" description="Helical" evidence="1">
    <location>
        <begin position="75"/>
        <end position="96"/>
    </location>
</feature>
<evidence type="ECO:0000313" key="2">
    <source>
        <dbReference type="EMBL" id="RSM81218.1"/>
    </source>
</evidence>
<feature type="transmembrane region" description="Helical" evidence="1">
    <location>
        <begin position="436"/>
        <end position="466"/>
    </location>
</feature>
<feature type="transmembrane region" description="Helical" evidence="1">
    <location>
        <begin position="408"/>
        <end position="429"/>
    </location>
</feature>
<proteinExistence type="predicted"/>
<keyword evidence="1" id="KW-0472">Membrane</keyword>
<feature type="transmembrane region" description="Helical" evidence="1">
    <location>
        <begin position="486"/>
        <end position="507"/>
    </location>
</feature>
<feature type="transmembrane region" description="Helical" evidence="1">
    <location>
        <begin position="116"/>
        <end position="138"/>
    </location>
</feature>
<keyword evidence="1" id="KW-1133">Transmembrane helix</keyword>
<gene>
    <name evidence="2" type="ORF">DMH04_27855</name>
</gene>
<feature type="transmembrane region" description="Helical" evidence="1">
    <location>
        <begin position="279"/>
        <end position="300"/>
    </location>
</feature>
<comment type="caution">
    <text evidence="2">The sequence shown here is derived from an EMBL/GenBank/DDBJ whole genome shotgun (WGS) entry which is preliminary data.</text>
</comment>